<dbReference type="Proteomes" id="UP000194000">
    <property type="component" value="Unassembled WGS sequence"/>
</dbReference>
<gene>
    <name evidence="2" type="ORF">AWC06_21735</name>
</gene>
<keyword evidence="1" id="KW-0472">Membrane</keyword>
<organism evidence="2 3">
    <name type="scientific">Mycobacterium fragae</name>
    <dbReference type="NCBI Taxonomy" id="1260918"/>
    <lineage>
        <taxon>Bacteria</taxon>
        <taxon>Bacillati</taxon>
        <taxon>Actinomycetota</taxon>
        <taxon>Actinomycetes</taxon>
        <taxon>Mycobacteriales</taxon>
        <taxon>Mycobacteriaceae</taxon>
        <taxon>Mycobacterium</taxon>
    </lineage>
</organism>
<evidence type="ECO:0000313" key="2">
    <source>
        <dbReference type="EMBL" id="ORV57949.1"/>
    </source>
</evidence>
<feature type="transmembrane region" description="Helical" evidence="1">
    <location>
        <begin position="21"/>
        <end position="39"/>
    </location>
</feature>
<dbReference type="EMBL" id="LQOW01000028">
    <property type="protein sequence ID" value="ORV57949.1"/>
    <property type="molecule type" value="Genomic_DNA"/>
</dbReference>
<protein>
    <submittedName>
        <fullName evidence="2">Uncharacterized protein</fullName>
    </submittedName>
</protein>
<accession>A0A1X1UMQ3</accession>
<keyword evidence="1" id="KW-0812">Transmembrane</keyword>
<name>A0A1X1UMQ3_9MYCO</name>
<evidence type="ECO:0000256" key="1">
    <source>
        <dbReference type="SAM" id="Phobius"/>
    </source>
</evidence>
<comment type="caution">
    <text evidence="2">The sequence shown here is derived from an EMBL/GenBank/DDBJ whole genome shotgun (WGS) entry which is preliminary data.</text>
</comment>
<dbReference type="RefSeq" id="WP_085199283.1">
    <property type="nucleotide sequence ID" value="NZ_JACKVI010000003.1"/>
</dbReference>
<sequence>MLIRLRQVLSYRVSIAGLAEVAVWLGAVYLTIGLVWSFLHFDHVQRMQAQLEEQLHLPAGNELVALGEASVLWPVILVLPARGCAH</sequence>
<reference evidence="2 3" key="1">
    <citation type="submission" date="2016-01" db="EMBL/GenBank/DDBJ databases">
        <title>The new phylogeny of the genus Mycobacterium.</title>
        <authorList>
            <person name="Tarcisio F."/>
            <person name="Conor M."/>
            <person name="Antonella G."/>
            <person name="Elisabetta G."/>
            <person name="Giulia F.S."/>
            <person name="Sara T."/>
            <person name="Anna F."/>
            <person name="Clotilde B."/>
            <person name="Roberto B."/>
            <person name="Veronica D.S."/>
            <person name="Fabio R."/>
            <person name="Monica P."/>
            <person name="Olivier J."/>
            <person name="Enrico T."/>
            <person name="Nicola S."/>
        </authorList>
    </citation>
    <scope>NUCLEOTIDE SEQUENCE [LARGE SCALE GENOMIC DNA]</scope>
    <source>
        <strain evidence="2 3">DSM 45731</strain>
    </source>
</reference>
<dbReference type="STRING" id="1260918.AWC06_21735"/>
<keyword evidence="3" id="KW-1185">Reference proteome</keyword>
<dbReference type="AlphaFoldDB" id="A0A1X1UMQ3"/>
<evidence type="ECO:0000313" key="3">
    <source>
        <dbReference type="Proteomes" id="UP000194000"/>
    </source>
</evidence>
<proteinExistence type="predicted"/>
<keyword evidence="1" id="KW-1133">Transmembrane helix</keyword>